<dbReference type="SUPFAM" id="SSF53474">
    <property type="entry name" value="alpha/beta-Hydrolases"/>
    <property type="match status" value="1"/>
</dbReference>
<dbReference type="AlphaFoldDB" id="A0A5B8C019"/>
<dbReference type="InterPro" id="IPR029058">
    <property type="entry name" value="AB_hydrolase_fold"/>
</dbReference>
<dbReference type="OrthoDB" id="7185741at2"/>
<evidence type="ECO:0000313" key="4">
    <source>
        <dbReference type="Proteomes" id="UP000314616"/>
    </source>
</evidence>
<dbReference type="GO" id="GO:0016787">
    <property type="term" value="F:hydrolase activity"/>
    <property type="evidence" value="ECO:0007669"/>
    <property type="project" value="UniProtKB-KW"/>
</dbReference>
<sequence>MTMTTSDRVGRRGSRRAASLLSVAVSVLVLAACGGSSADPPALAGDLYQVDGETAHLQCQGAGSPTVVLLGGQGFTTTTWDSFRAALGPDVRTCAWDYPGVGHSTGAPMMTAARAASSLDGTLRAADVPRPVVVVGHSIAGLTTRLYVGEHPDDVAGVVLFDPTVASFARMFDDKEFRPGWDGTASADQVEQVTAWPDIPFEILRHDPAVYATAKVWNATVETQWGTEQAAFARLAPTGTARIVQGSGHNVYQDAEGESLAAVQRVLDAVVTKR</sequence>
<dbReference type="PANTHER" id="PTHR43798">
    <property type="entry name" value="MONOACYLGLYCEROL LIPASE"/>
    <property type="match status" value="1"/>
</dbReference>
<evidence type="ECO:0000313" key="3">
    <source>
        <dbReference type="EMBL" id="QDC23874.1"/>
    </source>
</evidence>
<evidence type="ECO:0000256" key="1">
    <source>
        <dbReference type="SAM" id="SignalP"/>
    </source>
</evidence>
<proteinExistence type="predicted"/>
<gene>
    <name evidence="3" type="ORF">FE374_03815</name>
</gene>
<dbReference type="KEGG" id="gyu:FE374_03815"/>
<dbReference type="PANTHER" id="PTHR43798:SF33">
    <property type="entry name" value="HYDROLASE, PUTATIVE (AFU_ORTHOLOGUE AFUA_2G14860)-RELATED"/>
    <property type="match status" value="1"/>
</dbReference>
<reference evidence="3 4" key="1">
    <citation type="submission" date="2019-05" db="EMBL/GenBank/DDBJ databases">
        <title>Georgenia *** sp. nov., and Georgenia *** sp. nov., isolated from the intestinal contents of plateau pika (Ochotona curzoniae) in the Qinghai-Tibet plateau of China.</title>
        <authorList>
            <person name="Tian Z."/>
        </authorList>
    </citation>
    <scope>NUCLEOTIDE SEQUENCE [LARGE SCALE GENOMIC DNA]</scope>
    <source>
        <strain evidence="3 4">Z443</strain>
    </source>
</reference>
<feature type="domain" description="AB hydrolase-1" evidence="2">
    <location>
        <begin position="67"/>
        <end position="200"/>
    </location>
</feature>
<dbReference type="Proteomes" id="UP000314616">
    <property type="component" value="Chromosome"/>
</dbReference>
<dbReference type="InterPro" id="IPR050266">
    <property type="entry name" value="AB_hydrolase_sf"/>
</dbReference>
<dbReference type="Gene3D" id="3.40.50.1820">
    <property type="entry name" value="alpha/beta hydrolase"/>
    <property type="match status" value="1"/>
</dbReference>
<dbReference type="InterPro" id="IPR000073">
    <property type="entry name" value="AB_hydrolase_1"/>
</dbReference>
<keyword evidence="3" id="KW-0378">Hydrolase</keyword>
<organism evidence="3 4">
    <name type="scientific">Georgenia yuyongxinii</name>
    <dbReference type="NCBI Taxonomy" id="2589797"/>
    <lineage>
        <taxon>Bacteria</taxon>
        <taxon>Bacillati</taxon>
        <taxon>Actinomycetota</taxon>
        <taxon>Actinomycetes</taxon>
        <taxon>Micrococcales</taxon>
        <taxon>Bogoriellaceae</taxon>
        <taxon>Georgenia</taxon>
    </lineage>
</organism>
<dbReference type="EMBL" id="CP040915">
    <property type="protein sequence ID" value="QDC23874.1"/>
    <property type="molecule type" value="Genomic_DNA"/>
</dbReference>
<keyword evidence="1" id="KW-0732">Signal</keyword>
<dbReference type="GO" id="GO:0016020">
    <property type="term" value="C:membrane"/>
    <property type="evidence" value="ECO:0007669"/>
    <property type="project" value="TreeGrafter"/>
</dbReference>
<protein>
    <submittedName>
        <fullName evidence="3">Alpha/beta hydrolase</fullName>
    </submittedName>
</protein>
<feature type="signal peptide" evidence="1">
    <location>
        <begin position="1"/>
        <end position="31"/>
    </location>
</feature>
<evidence type="ECO:0000259" key="2">
    <source>
        <dbReference type="Pfam" id="PF00561"/>
    </source>
</evidence>
<feature type="chain" id="PRO_5039721579" evidence="1">
    <location>
        <begin position="32"/>
        <end position="274"/>
    </location>
</feature>
<dbReference type="Pfam" id="PF00561">
    <property type="entry name" value="Abhydrolase_1"/>
    <property type="match status" value="1"/>
</dbReference>
<accession>A0A5B8C019</accession>
<name>A0A5B8C019_9MICO</name>